<evidence type="ECO:0000313" key="8">
    <source>
        <dbReference type="Proteomes" id="UP000215377"/>
    </source>
</evidence>
<keyword evidence="3" id="KW-0378">Hydrolase</keyword>
<proteinExistence type="inferred from homology"/>
<dbReference type="PANTHER" id="PTHR11717">
    <property type="entry name" value="LOW MOLECULAR WEIGHT PROTEIN TYROSINE PHOSPHATASE"/>
    <property type="match status" value="1"/>
</dbReference>
<dbReference type="InterPro" id="IPR050438">
    <property type="entry name" value="LMW_PTPase"/>
</dbReference>
<dbReference type="RefSeq" id="WP_088651868.1">
    <property type="nucleotide sequence ID" value="NZ_AQQR01000012.1"/>
</dbReference>
<dbReference type="Proteomes" id="UP000215377">
    <property type="component" value="Unassembled WGS sequence"/>
</dbReference>
<feature type="active site" description="Nucleophile" evidence="5">
    <location>
        <position position="13"/>
    </location>
</feature>
<dbReference type="Pfam" id="PF01451">
    <property type="entry name" value="LMWPc"/>
    <property type="match status" value="1"/>
</dbReference>
<evidence type="ECO:0000256" key="3">
    <source>
        <dbReference type="ARBA" id="ARBA00022801"/>
    </source>
</evidence>
<dbReference type="GO" id="GO:0004725">
    <property type="term" value="F:protein tyrosine phosphatase activity"/>
    <property type="evidence" value="ECO:0007669"/>
    <property type="project" value="UniProtKB-EC"/>
</dbReference>
<gene>
    <name evidence="7" type="ORF">ATO3_20945</name>
</gene>
<dbReference type="EMBL" id="AQQR01000012">
    <property type="protein sequence ID" value="OWU70444.1"/>
    <property type="molecule type" value="Genomic_DNA"/>
</dbReference>
<organism evidence="7 8">
    <name type="scientific">Marinibacterium profundimaris</name>
    <dbReference type="NCBI Taxonomy" id="1679460"/>
    <lineage>
        <taxon>Bacteria</taxon>
        <taxon>Pseudomonadati</taxon>
        <taxon>Pseudomonadota</taxon>
        <taxon>Alphaproteobacteria</taxon>
        <taxon>Rhodobacterales</taxon>
        <taxon>Paracoccaceae</taxon>
        <taxon>Marinibacterium</taxon>
    </lineage>
</organism>
<dbReference type="InterPro" id="IPR036196">
    <property type="entry name" value="Ptyr_pPase_sf"/>
</dbReference>
<sequence length="147" mass="16182">MRILFVCLGNICRSPAAEAVARMRLPGHDCDSAGTSGWHEGEPPYPPMIRAAAARGIPMTGLYARKAIADDFNRFDLILAMDGRTLDAMEDLRPSGNRTDLRRLADFIDGEVSDVPDPYYSRDFDGALDLIEVGIAGLDRWLERQAG</sequence>
<dbReference type="PRINTS" id="PR00719">
    <property type="entry name" value="LMWPTPASE"/>
</dbReference>
<feature type="active site" description="Nucleophile" evidence="5">
    <location>
        <position position="7"/>
    </location>
</feature>
<keyword evidence="4" id="KW-0904">Protein phosphatase</keyword>
<dbReference type="InterPro" id="IPR023485">
    <property type="entry name" value="Ptyr_pPase"/>
</dbReference>
<dbReference type="EC" id="3.1.3.48" evidence="2"/>
<dbReference type="SMART" id="SM00226">
    <property type="entry name" value="LMWPc"/>
    <property type="match status" value="1"/>
</dbReference>
<evidence type="ECO:0000256" key="5">
    <source>
        <dbReference type="PIRSR" id="PIRSR617867-1"/>
    </source>
</evidence>
<protein>
    <recommendedName>
        <fullName evidence="2">protein-tyrosine-phosphatase</fullName>
        <ecNumber evidence="2">3.1.3.48</ecNumber>
    </recommendedName>
</protein>
<dbReference type="AlphaFoldDB" id="A0A225NI81"/>
<dbReference type="Gene3D" id="3.40.50.2300">
    <property type="match status" value="1"/>
</dbReference>
<dbReference type="InterPro" id="IPR017867">
    <property type="entry name" value="Tyr_phospatase_low_mol_wt"/>
</dbReference>
<dbReference type="CDD" id="cd16343">
    <property type="entry name" value="LMWPTP"/>
    <property type="match status" value="1"/>
</dbReference>
<comment type="caution">
    <text evidence="7">The sequence shown here is derived from an EMBL/GenBank/DDBJ whole genome shotgun (WGS) entry which is preliminary data.</text>
</comment>
<keyword evidence="8" id="KW-1185">Reference proteome</keyword>
<evidence type="ECO:0000313" key="7">
    <source>
        <dbReference type="EMBL" id="OWU70444.1"/>
    </source>
</evidence>
<comment type="similarity">
    <text evidence="1">Belongs to the low molecular weight phosphotyrosine protein phosphatase family.</text>
</comment>
<evidence type="ECO:0000256" key="2">
    <source>
        <dbReference type="ARBA" id="ARBA00013064"/>
    </source>
</evidence>
<dbReference type="SUPFAM" id="SSF52788">
    <property type="entry name" value="Phosphotyrosine protein phosphatases I"/>
    <property type="match status" value="1"/>
</dbReference>
<evidence type="ECO:0000259" key="6">
    <source>
        <dbReference type="SMART" id="SM00226"/>
    </source>
</evidence>
<evidence type="ECO:0000256" key="4">
    <source>
        <dbReference type="ARBA" id="ARBA00022912"/>
    </source>
</evidence>
<dbReference type="OrthoDB" id="9784339at2"/>
<reference evidence="7 8" key="1">
    <citation type="submission" date="2013-04" db="EMBL/GenBank/DDBJ databases">
        <title>Oceanicola sp. 22II1-22F33 Genome Sequencing.</title>
        <authorList>
            <person name="Lai Q."/>
            <person name="Li G."/>
            <person name="Shao Z."/>
        </authorList>
    </citation>
    <scope>NUCLEOTIDE SEQUENCE [LARGE SCALE GENOMIC DNA]</scope>
    <source>
        <strain evidence="7 8">22II1-22F33</strain>
    </source>
</reference>
<accession>A0A225NI81</accession>
<feature type="active site" description="Proton donor" evidence="5">
    <location>
        <position position="117"/>
    </location>
</feature>
<name>A0A225NI81_9RHOB</name>
<dbReference type="PANTHER" id="PTHR11717:SF7">
    <property type="entry name" value="LOW MOLECULAR WEIGHT PHOSPHOTYROSINE PROTEIN PHOSPHATASE"/>
    <property type="match status" value="1"/>
</dbReference>
<evidence type="ECO:0000256" key="1">
    <source>
        <dbReference type="ARBA" id="ARBA00011063"/>
    </source>
</evidence>
<feature type="domain" description="Phosphotyrosine protein phosphatase I" evidence="6">
    <location>
        <begin position="1"/>
        <end position="141"/>
    </location>
</feature>